<keyword evidence="2" id="KW-1185">Reference proteome</keyword>
<proteinExistence type="predicted"/>
<organism evidence="1 2">
    <name type="scientific">Pendulispora brunnea</name>
    <dbReference type="NCBI Taxonomy" id="2905690"/>
    <lineage>
        <taxon>Bacteria</taxon>
        <taxon>Pseudomonadati</taxon>
        <taxon>Myxococcota</taxon>
        <taxon>Myxococcia</taxon>
        <taxon>Myxococcales</taxon>
        <taxon>Sorangiineae</taxon>
        <taxon>Pendulisporaceae</taxon>
        <taxon>Pendulispora</taxon>
    </lineage>
</organism>
<sequence>MPVTSGEVDGLILQAITERRLMQLKLNGLVRIVEPHDYGLRKGEAQLLAYQIGGQSASGGLPEWRWLKVDKMSDVSLLDATFPGGREIPNGIHQGWDVLFLRVADASNSAD</sequence>
<protein>
    <submittedName>
        <fullName evidence="1">Uncharacterized protein</fullName>
    </submittedName>
</protein>
<dbReference type="EMBL" id="CP089982">
    <property type="protein sequence ID" value="WXA91074.1"/>
    <property type="molecule type" value="Genomic_DNA"/>
</dbReference>
<evidence type="ECO:0000313" key="2">
    <source>
        <dbReference type="Proteomes" id="UP001379533"/>
    </source>
</evidence>
<gene>
    <name evidence="1" type="ORF">LZC95_32050</name>
</gene>
<reference evidence="1 2" key="1">
    <citation type="submission" date="2021-12" db="EMBL/GenBank/DDBJ databases">
        <title>Discovery of the Pendulisporaceae a myxobacterial family with distinct sporulation behavior and unique specialized metabolism.</title>
        <authorList>
            <person name="Garcia R."/>
            <person name="Popoff A."/>
            <person name="Bader C.D."/>
            <person name="Loehr J."/>
            <person name="Walesch S."/>
            <person name="Walt C."/>
            <person name="Boldt J."/>
            <person name="Bunk B."/>
            <person name="Haeckl F.J.F.P.J."/>
            <person name="Gunesch A.P."/>
            <person name="Birkelbach J."/>
            <person name="Nuebel U."/>
            <person name="Pietschmann T."/>
            <person name="Bach T."/>
            <person name="Mueller R."/>
        </authorList>
    </citation>
    <scope>NUCLEOTIDE SEQUENCE [LARGE SCALE GENOMIC DNA]</scope>
    <source>
        <strain evidence="1 2">MSr12523</strain>
    </source>
</reference>
<accession>A0ABZ2K2S7</accession>
<dbReference type="Proteomes" id="UP001379533">
    <property type="component" value="Chromosome"/>
</dbReference>
<evidence type="ECO:0000313" key="1">
    <source>
        <dbReference type="EMBL" id="WXA91074.1"/>
    </source>
</evidence>
<dbReference type="RefSeq" id="WP_394841695.1">
    <property type="nucleotide sequence ID" value="NZ_CP089982.1"/>
</dbReference>
<name>A0ABZ2K2S7_9BACT</name>